<dbReference type="GO" id="GO:0005524">
    <property type="term" value="F:ATP binding"/>
    <property type="evidence" value="ECO:0007669"/>
    <property type="project" value="InterPro"/>
</dbReference>
<feature type="region of interest" description="Disordered" evidence="1">
    <location>
        <begin position="92"/>
        <end position="117"/>
    </location>
</feature>
<evidence type="ECO:0000259" key="2">
    <source>
        <dbReference type="SMART" id="SM00382"/>
    </source>
</evidence>
<name>X6MJR4_RETFI</name>
<dbReference type="InterPro" id="IPR003959">
    <property type="entry name" value="ATPase_AAA_core"/>
</dbReference>
<dbReference type="InterPro" id="IPR036181">
    <property type="entry name" value="MIT_dom_sf"/>
</dbReference>
<dbReference type="SUPFAM" id="SSF116846">
    <property type="entry name" value="MIT domain"/>
    <property type="match status" value="1"/>
</dbReference>
<sequence>MEQYQRGLGLMIKALQSAQPKTKQKQQEIVNIYMTKAEQLKQEMFGSKFRKVHSRNELGNEMPTSRRRANTINGTTKDFMFPSAVGQKNRQLSLAKKQSDIGQDLSDSKNSTSEYESSLHRRIESEIVTSNLHTKFDDIIGLTNVKQALFEAVVLPARRPELFIGARKPPKGLLLFGPPGNGKTFIAKALAGECNATFLCVSASSLTSRYVGEGEKLVRALFEVARRRSPSIIFIDEIDSLLTARGRGNEQESSLRMKTEFLVQMDGVQSDKGDARILFVGLAESFFPPPPPPSFFFFLILIHNILTPKKKKMSHQHTLGIG</sequence>
<reference evidence="3 4" key="1">
    <citation type="journal article" date="2013" name="Curr. Biol.">
        <title>The Genome of the Foraminiferan Reticulomyxa filosa.</title>
        <authorList>
            <person name="Glockner G."/>
            <person name="Hulsmann N."/>
            <person name="Schleicher M."/>
            <person name="Noegel A.A."/>
            <person name="Eichinger L."/>
            <person name="Gallinger C."/>
            <person name="Pawlowski J."/>
            <person name="Sierra R."/>
            <person name="Euteneuer U."/>
            <person name="Pillet L."/>
            <person name="Moustafa A."/>
            <person name="Platzer M."/>
            <person name="Groth M."/>
            <person name="Szafranski K."/>
            <person name="Schliwa M."/>
        </authorList>
    </citation>
    <scope>NUCLEOTIDE SEQUENCE [LARGE SCALE GENOMIC DNA]</scope>
</reference>
<evidence type="ECO:0000313" key="4">
    <source>
        <dbReference type="Proteomes" id="UP000023152"/>
    </source>
</evidence>
<dbReference type="Gene3D" id="3.40.50.300">
    <property type="entry name" value="P-loop containing nucleotide triphosphate hydrolases"/>
    <property type="match status" value="1"/>
</dbReference>
<feature type="domain" description="AAA+ ATPase" evidence="2">
    <location>
        <begin position="169"/>
        <end position="307"/>
    </location>
</feature>
<dbReference type="PANTHER" id="PTHR23074">
    <property type="entry name" value="AAA DOMAIN-CONTAINING"/>
    <property type="match status" value="1"/>
</dbReference>
<evidence type="ECO:0000256" key="1">
    <source>
        <dbReference type="SAM" id="MobiDB-lite"/>
    </source>
</evidence>
<organism evidence="3 4">
    <name type="scientific">Reticulomyxa filosa</name>
    <dbReference type="NCBI Taxonomy" id="46433"/>
    <lineage>
        <taxon>Eukaryota</taxon>
        <taxon>Sar</taxon>
        <taxon>Rhizaria</taxon>
        <taxon>Retaria</taxon>
        <taxon>Foraminifera</taxon>
        <taxon>Monothalamids</taxon>
        <taxon>Reticulomyxidae</taxon>
        <taxon>Reticulomyxa</taxon>
    </lineage>
</organism>
<evidence type="ECO:0000313" key="3">
    <source>
        <dbReference type="EMBL" id="ETO13697.1"/>
    </source>
</evidence>
<dbReference type="EMBL" id="ASPP01020440">
    <property type="protein sequence ID" value="ETO13697.1"/>
    <property type="molecule type" value="Genomic_DNA"/>
</dbReference>
<dbReference type="InterPro" id="IPR003593">
    <property type="entry name" value="AAA+_ATPase"/>
</dbReference>
<accession>X6MJR4</accession>
<dbReference type="GO" id="GO:0016887">
    <property type="term" value="F:ATP hydrolysis activity"/>
    <property type="evidence" value="ECO:0007669"/>
    <property type="project" value="InterPro"/>
</dbReference>
<dbReference type="Gene3D" id="1.20.58.80">
    <property type="entry name" value="Phosphotransferase system, lactose/cellobiose-type IIA subunit"/>
    <property type="match status" value="1"/>
</dbReference>
<comment type="caution">
    <text evidence="3">The sequence shown here is derived from an EMBL/GenBank/DDBJ whole genome shotgun (WGS) entry which is preliminary data.</text>
</comment>
<dbReference type="Proteomes" id="UP000023152">
    <property type="component" value="Unassembled WGS sequence"/>
</dbReference>
<dbReference type="SUPFAM" id="SSF52540">
    <property type="entry name" value="P-loop containing nucleoside triphosphate hydrolases"/>
    <property type="match status" value="1"/>
</dbReference>
<dbReference type="Pfam" id="PF00004">
    <property type="entry name" value="AAA"/>
    <property type="match status" value="1"/>
</dbReference>
<dbReference type="SMART" id="SM00382">
    <property type="entry name" value="AAA"/>
    <property type="match status" value="1"/>
</dbReference>
<proteinExistence type="predicted"/>
<dbReference type="OrthoDB" id="29072at2759"/>
<dbReference type="PANTHER" id="PTHR23074:SF83">
    <property type="entry name" value="VACUOLAR PROTEIN SORTING-ASSOCIATED PROTEIN 4A"/>
    <property type="match status" value="1"/>
</dbReference>
<dbReference type="InterPro" id="IPR027417">
    <property type="entry name" value="P-loop_NTPase"/>
</dbReference>
<dbReference type="AlphaFoldDB" id="X6MJR4"/>
<gene>
    <name evidence="3" type="ORF">RFI_23671</name>
</gene>
<keyword evidence="4" id="KW-1185">Reference proteome</keyword>
<protein>
    <submittedName>
        <fullName evidence="3">Spastin</fullName>
    </submittedName>
</protein>
<dbReference type="InterPro" id="IPR050304">
    <property type="entry name" value="MT-severing_AAA_ATPase"/>
</dbReference>